<dbReference type="OrthoDB" id="5702699at2"/>
<sequence length="230" mass="24982">MTRLPEDPMEQSRTHAWAEAAMTDWVNGRMDATSADRMRAHLAQCAVCRADALIEEQVQARLSRQPVVEYAPQASFRRLMDQIHAGEPPDSDASADTKTPRPRSLRRRARPWLSRVAAVAATVLVTGLWIQLAWSPAPEYRTLTNTPAVENSLRLQVVFAEGATAGDIRAALGEVNGRMIDGPGPSGLFTVTLASADAEASVADWHAAEQRLQQHPSVRFVALVGEAGAP</sequence>
<evidence type="ECO:0000256" key="2">
    <source>
        <dbReference type="SAM" id="Phobius"/>
    </source>
</evidence>
<evidence type="ECO:0000259" key="3">
    <source>
        <dbReference type="Pfam" id="PF13490"/>
    </source>
</evidence>
<organism evidence="4 5">
    <name type="scientific">Abyssibacter profundi</name>
    <dbReference type="NCBI Taxonomy" id="2182787"/>
    <lineage>
        <taxon>Bacteria</taxon>
        <taxon>Pseudomonadati</taxon>
        <taxon>Pseudomonadota</taxon>
        <taxon>Gammaproteobacteria</taxon>
        <taxon>Chromatiales</taxon>
        <taxon>Oceanococcaceae</taxon>
        <taxon>Abyssibacter</taxon>
    </lineage>
</organism>
<dbReference type="EMBL" id="QEQK01000005">
    <property type="protein sequence ID" value="PWN56412.1"/>
    <property type="molecule type" value="Genomic_DNA"/>
</dbReference>
<dbReference type="RefSeq" id="WP_109719606.1">
    <property type="nucleotide sequence ID" value="NZ_QEQK01000005.1"/>
</dbReference>
<keyword evidence="2" id="KW-0812">Transmembrane</keyword>
<feature type="region of interest" description="Disordered" evidence="1">
    <location>
        <begin position="84"/>
        <end position="107"/>
    </location>
</feature>
<keyword evidence="2" id="KW-1133">Transmembrane helix</keyword>
<name>A0A363ULW1_9GAMM</name>
<keyword evidence="5" id="KW-1185">Reference proteome</keyword>
<gene>
    <name evidence="4" type="ORF">DEH80_06125</name>
</gene>
<protein>
    <recommendedName>
        <fullName evidence="3">Putative zinc-finger domain-containing protein</fullName>
    </recommendedName>
</protein>
<evidence type="ECO:0000256" key="1">
    <source>
        <dbReference type="SAM" id="MobiDB-lite"/>
    </source>
</evidence>
<evidence type="ECO:0000313" key="4">
    <source>
        <dbReference type="EMBL" id="PWN56412.1"/>
    </source>
</evidence>
<dbReference type="InterPro" id="IPR041916">
    <property type="entry name" value="Anti_sigma_zinc_sf"/>
</dbReference>
<dbReference type="Pfam" id="PF13490">
    <property type="entry name" value="zf-HC2"/>
    <property type="match status" value="1"/>
</dbReference>
<feature type="domain" description="Putative zinc-finger" evidence="3">
    <location>
        <begin position="17"/>
        <end position="49"/>
    </location>
</feature>
<accession>A0A363ULW1</accession>
<keyword evidence="2" id="KW-0472">Membrane</keyword>
<proteinExistence type="predicted"/>
<evidence type="ECO:0000313" key="5">
    <source>
        <dbReference type="Proteomes" id="UP000251800"/>
    </source>
</evidence>
<comment type="caution">
    <text evidence="4">The sequence shown here is derived from an EMBL/GenBank/DDBJ whole genome shotgun (WGS) entry which is preliminary data.</text>
</comment>
<dbReference type="InterPro" id="IPR027383">
    <property type="entry name" value="Znf_put"/>
</dbReference>
<dbReference type="Gene3D" id="1.10.10.1320">
    <property type="entry name" value="Anti-sigma factor, zinc-finger domain"/>
    <property type="match status" value="1"/>
</dbReference>
<dbReference type="AlphaFoldDB" id="A0A363ULW1"/>
<reference evidence="4 5" key="1">
    <citation type="submission" date="2018-05" db="EMBL/GenBank/DDBJ databases">
        <title>Abyssibacter profundi OUC007T gen. nov., sp. nov, a marine bacterium isolated from seawater of the Mariana Trench.</title>
        <authorList>
            <person name="Zhou S."/>
        </authorList>
    </citation>
    <scope>NUCLEOTIDE SEQUENCE [LARGE SCALE GENOMIC DNA]</scope>
    <source>
        <strain evidence="4 5">OUC007</strain>
    </source>
</reference>
<dbReference type="Proteomes" id="UP000251800">
    <property type="component" value="Unassembled WGS sequence"/>
</dbReference>
<feature type="transmembrane region" description="Helical" evidence="2">
    <location>
        <begin position="112"/>
        <end position="134"/>
    </location>
</feature>